<organism evidence="1 2">
    <name type="scientific">Fusarium fujikuroi</name>
    <name type="common">Bakanae and foot rot disease fungus</name>
    <name type="synonym">Gibberella fujikuroi</name>
    <dbReference type="NCBI Taxonomy" id="5127"/>
    <lineage>
        <taxon>Eukaryota</taxon>
        <taxon>Fungi</taxon>
        <taxon>Dikarya</taxon>
        <taxon>Ascomycota</taxon>
        <taxon>Pezizomycotina</taxon>
        <taxon>Sordariomycetes</taxon>
        <taxon>Hypocreomycetidae</taxon>
        <taxon>Hypocreales</taxon>
        <taxon>Nectriaceae</taxon>
        <taxon>Fusarium</taxon>
        <taxon>Fusarium fujikuroi species complex</taxon>
    </lineage>
</organism>
<accession>A0A5Q3DMV5</accession>
<proteinExistence type="predicted"/>
<gene>
    <name evidence="1" type="ORF">C2S_13810</name>
</gene>
<dbReference type="Proteomes" id="UP000760494">
    <property type="component" value="Unassembled WGS sequence"/>
</dbReference>
<evidence type="ECO:0000313" key="2">
    <source>
        <dbReference type="Proteomes" id="UP000760494"/>
    </source>
</evidence>
<dbReference type="AlphaFoldDB" id="A0A5Q3DMV5"/>
<dbReference type="EMBL" id="CABFJX010000017">
    <property type="protein sequence ID" value="VTT58255.1"/>
    <property type="molecule type" value="Genomic_DNA"/>
</dbReference>
<sequence>MHFKKRLGYFKYLSVETLLVGICPLLLSNSSGSGSDFTCRKIAICRYYKTLEILIWGSCWMIHNVLDQTLGDNIFGLFGMNGNWPANNSYF</sequence>
<evidence type="ECO:0000313" key="1">
    <source>
        <dbReference type="EMBL" id="VTT58255.1"/>
    </source>
</evidence>
<reference evidence="1" key="1">
    <citation type="submission" date="2019-05" db="EMBL/GenBank/DDBJ databases">
        <authorList>
            <person name="Piombo E."/>
        </authorList>
    </citation>
    <scope>NUCLEOTIDE SEQUENCE</scope>
    <source>
        <strain evidence="1">C2S</strain>
    </source>
</reference>
<comment type="caution">
    <text evidence="1">The sequence shown here is derived from an EMBL/GenBank/DDBJ whole genome shotgun (WGS) entry which is preliminary data.</text>
</comment>
<name>A0A5Q3DMV5_FUSFU</name>
<protein>
    <submittedName>
        <fullName evidence="1">Uncharacterized protein</fullName>
    </submittedName>
</protein>